<dbReference type="GO" id="GO:0015833">
    <property type="term" value="P:peptide transport"/>
    <property type="evidence" value="ECO:0007669"/>
    <property type="project" value="TreeGrafter"/>
</dbReference>
<protein>
    <submittedName>
        <fullName evidence="3">ABC transporter substrate-binding protein</fullName>
    </submittedName>
</protein>
<dbReference type="SUPFAM" id="SSF53850">
    <property type="entry name" value="Periplasmic binding protein-like II"/>
    <property type="match status" value="1"/>
</dbReference>
<dbReference type="EMBL" id="JACJVO010000048">
    <property type="protein sequence ID" value="MBB6735398.1"/>
    <property type="molecule type" value="Genomic_DNA"/>
</dbReference>
<evidence type="ECO:0000259" key="2">
    <source>
        <dbReference type="Pfam" id="PF00496"/>
    </source>
</evidence>
<dbReference type="InterPro" id="IPR000914">
    <property type="entry name" value="SBP_5_dom"/>
</dbReference>
<organism evidence="3 4">
    <name type="scientific">Cohnella zeiphila</name>
    <dbReference type="NCBI Taxonomy" id="2761120"/>
    <lineage>
        <taxon>Bacteria</taxon>
        <taxon>Bacillati</taxon>
        <taxon>Bacillota</taxon>
        <taxon>Bacilli</taxon>
        <taxon>Bacillales</taxon>
        <taxon>Paenibacillaceae</taxon>
        <taxon>Cohnella</taxon>
    </lineage>
</organism>
<keyword evidence="1" id="KW-0732">Signal</keyword>
<dbReference type="InterPro" id="IPR030678">
    <property type="entry name" value="Peptide/Ni-bd"/>
</dbReference>
<proteinExistence type="predicted"/>
<dbReference type="Gene3D" id="3.90.76.10">
    <property type="entry name" value="Dipeptide-binding Protein, Domain 1"/>
    <property type="match status" value="1"/>
</dbReference>
<dbReference type="PANTHER" id="PTHR30290">
    <property type="entry name" value="PERIPLASMIC BINDING COMPONENT OF ABC TRANSPORTER"/>
    <property type="match status" value="1"/>
</dbReference>
<dbReference type="CDD" id="cd08495">
    <property type="entry name" value="PBP2_NikA_DppA_OppA_like_8"/>
    <property type="match status" value="1"/>
</dbReference>
<keyword evidence="4" id="KW-1185">Reference proteome</keyword>
<gene>
    <name evidence="3" type="ORF">H7C18_31265</name>
</gene>
<dbReference type="GO" id="GO:0043190">
    <property type="term" value="C:ATP-binding cassette (ABC) transporter complex"/>
    <property type="evidence" value="ECO:0007669"/>
    <property type="project" value="InterPro"/>
</dbReference>
<reference evidence="3 4" key="1">
    <citation type="submission" date="2020-08" db="EMBL/GenBank/DDBJ databases">
        <title>Cohnella phylogeny.</title>
        <authorList>
            <person name="Dunlap C."/>
        </authorList>
    </citation>
    <scope>NUCLEOTIDE SEQUENCE [LARGE SCALE GENOMIC DNA]</scope>
    <source>
        <strain evidence="3 4">CBP 2801</strain>
    </source>
</reference>
<comment type="caution">
    <text evidence="3">The sequence shown here is derived from an EMBL/GenBank/DDBJ whole genome shotgun (WGS) entry which is preliminary data.</text>
</comment>
<dbReference type="Gene3D" id="3.10.105.10">
    <property type="entry name" value="Dipeptide-binding Protein, Domain 3"/>
    <property type="match status" value="1"/>
</dbReference>
<dbReference type="InterPro" id="IPR039424">
    <property type="entry name" value="SBP_5"/>
</dbReference>
<accession>A0A7X0W0T1</accession>
<dbReference type="Pfam" id="PF00496">
    <property type="entry name" value="SBP_bac_5"/>
    <property type="match status" value="1"/>
</dbReference>
<sequence>MLELANVKRWTAFLLIAALLVLSACGDGGGGGNAAAGGSASAGSSSGSSGKNQTLIIGMTAANIPVPDTYPTEGYEGFRFVGFQLYDGLVDWDLTKSDQPASIKPGLAESWETSATDPTLWTFHLRKNVTFHDGTPFNADAVIFGLDRIMNPKSENYDAQLAGNSGSGLRYVDSYSKVDDYTITIKTKGAYSFLLYDLTNILFGSPDAIKKSGKDYANHPVGTGPFKFVSMKQGQEMVLEKNENYWGGAPKLDKLVLRPISDPSARLAALQSGEIDWAEVPPTESIEQLKSAGFQIMTNPYPHIWPYVLNLQDGPWKDVRVRQAANYAIDREGMSTALLSGAATPATQPMYKGHAWYSDDAEPYTYDPEKAKQLLAEAGYPNGFKTTFLVPTSGSGNMWPLQMNEYVQKNLKAVGIDVKIESIEWQTLLTSYIQGFPKDKEVGAYNISLPTISPSFYSQFFATSAIFPNGINIGGYSNPQYDDLINKAMAEFDTAKQSEYLKQASKILADDAPWIFVVHDLNLRALSPKVKGFVQPQSWFADLTTVSIQ</sequence>
<feature type="signal peptide" evidence="1">
    <location>
        <begin position="1"/>
        <end position="26"/>
    </location>
</feature>
<dbReference type="GO" id="GO:1904680">
    <property type="term" value="F:peptide transmembrane transporter activity"/>
    <property type="evidence" value="ECO:0007669"/>
    <property type="project" value="TreeGrafter"/>
</dbReference>
<dbReference type="Proteomes" id="UP000564644">
    <property type="component" value="Unassembled WGS sequence"/>
</dbReference>
<feature type="domain" description="Solute-binding protein family 5" evidence="2">
    <location>
        <begin position="103"/>
        <end position="457"/>
    </location>
</feature>
<name>A0A7X0W0T1_9BACL</name>
<dbReference type="PANTHER" id="PTHR30290:SF83">
    <property type="entry name" value="ABC TRANSPORTER SUBSTRATE-BINDING PROTEIN"/>
    <property type="match status" value="1"/>
</dbReference>
<dbReference type="GO" id="GO:0042597">
    <property type="term" value="C:periplasmic space"/>
    <property type="evidence" value="ECO:0007669"/>
    <property type="project" value="UniProtKB-ARBA"/>
</dbReference>
<evidence type="ECO:0000256" key="1">
    <source>
        <dbReference type="SAM" id="SignalP"/>
    </source>
</evidence>
<evidence type="ECO:0000313" key="4">
    <source>
        <dbReference type="Proteomes" id="UP000564644"/>
    </source>
</evidence>
<evidence type="ECO:0000313" key="3">
    <source>
        <dbReference type="EMBL" id="MBB6735398.1"/>
    </source>
</evidence>
<dbReference type="AlphaFoldDB" id="A0A7X0W0T1"/>
<dbReference type="Gene3D" id="3.40.190.10">
    <property type="entry name" value="Periplasmic binding protein-like II"/>
    <property type="match status" value="1"/>
</dbReference>
<dbReference type="PIRSF" id="PIRSF002741">
    <property type="entry name" value="MppA"/>
    <property type="match status" value="1"/>
</dbReference>
<feature type="chain" id="PRO_5038436362" evidence="1">
    <location>
        <begin position="27"/>
        <end position="549"/>
    </location>
</feature>